<accession>A0A0A3YIP3</accession>
<keyword evidence="3" id="KW-1185">Reference proteome</keyword>
<gene>
    <name evidence="2" type="ORF">NG99_25430</name>
</gene>
<proteinExistence type="predicted"/>
<dbReference type="AlphaFoldDB" id="A0A0A3YIP3"/>
<name>A0A0A3YIP3_9GAMM</name>
<feature type="transmembrane region" description="Helical" evidence="1">
    <location>
        <begin position="42"/>
        <end position="60"/>
    </location>
</feature>
<keyword evidence="1" id="KW-1133">Transmembrane helix</keyword>
<organism evidence="2 3">
    <name type="scientific">Erwinia typographi</name>
    <dbReference type="NCBI Taxonomy" id="371042"/>
    <lineage>
        <taxon>Bacteria</taxon>
        <taxon>Pseudomonadati</taxon>
        <taxon>Pseudomonadota</taxon>
        <taxon>Gammaproteobacteria</taxon>
        <taxon>Enterobacterales</taxon>
        <taxon>Erwiniaceae</taxon>
        <taxon>Erwinia</taxon>
    </lineage>
</organism>
<keyword evidence="1" id="KW-0812">Transmembrane</keyword>
<evidence type="ECO:0000256" key="1">
    <source>
        <dbReference type="SAM" id="Phobius"/>
    </source>
</evidence>
<keyword evidence="1" id="KW-0472">Membrane</keyword>
<protein>
    <submittedName>
        <fullName evidence="2">Uncharacterized protein</fullName>
    </submittedName>
</protein>
<reference evidence="2 3" key="1">
    <citation type="submission" date="2014-10" db="EMBL/GenBank/DDBJ databases">
        <title>Genome sequence of Erwinia typographi M043b.</title>
        <authorList>
            <person name="Chan K.-G."/>
            <person name="Tan W.-S."/>
        </authorList>
    </citation>
    <scope>NUCLEOTIDE SEQUENCE [LARGE SCALE GENOMIC DNA]</scope>
    <source>
        <strain evidence="2 3">M043b</strain>
    </source>
</reference>
<evidence type="ECO:0000313" key="3">
    <source>
        <dbReference type="Proteomes" id="UP000030351"/>
    </source>
</evidence>
<sequence>MIITMARRVMNFETKEWEIGFIGKTDIQPSTNHRLNTIFKNVFAGLFYISWISIKIILFLRKYIACVGEGGLPFSVLHNSVPADMIDMQMTIKNIINFFRINTGCPEVLNKWGVQFIKQQIIRPGFSIPGSCINQHVDTVYL</sequence>
<evidence type="ECO:0000313" key="2">
    <source>
        <dbReference type="EMBL" id="KGT86490.1"/>
    </source>
</evidence>
<comment type="caution">
    <text evidence="2">The sequence shown here is derived from an EMBL/GenBank/DDBJ whole genome shotgun (WGS) entry which is preliminary data.</text>
</comment>
<dbReference type="EMBL" id="JRUQ01000093">
    <property type="protein sequence ID" value="KGT86490.1"/>
    <property type="molecule type" value="Genomic_DNA"/>
</dbReference>
<dbReference type="Proteomes" id="UP000030351">
    <property type="component" value="Unassembled WGS sequence"/>
</dbReference>